<gene>
    <name evidence="1" type="ORF">Acr_10g0009480</name>
</gene>
<comment type="caution">
    <text evidence="1">The sequence shown here is derived from an EMBL/GenBank/DDBJ whole genome shotgun (WGS) entry which is preliminary data.</text>
</comment>
<keyword evidence="2" id="KW-1185">Reference proteome</keyword>
<proteinExistence type="predicted"/>
<organism evidence="1 2">
    <name type="scientific">Actinidia rufa</name>
    <dbReference type="NCBI Taxonomy" id="165716"/>
    <lineage>
        <taxon>Eukaryota</taxon>
        <taxon>Viridiplantae</taxon>
        <taxon>Streptophyta</taxon>
        <taxon>Embryophyta</taxon>
        <taxon>Tracheophyta</taxon>
        <taxon>Spermatophyta</taxon>
        <taxon>Magnoliopsida</taxon>
        <taxon>eudicotyledons</taxon>
        <taxon>Gunneridae</taxon>
        <taxon>Pentapetalae</taxon>
        <taxon>asterids</taxon>
        <taxon>Ericales</taxon>
        <taxon>Actinidiaceae</taxon>
        <taxon>Actinidia</taxon>
    </lineage>
</organism>
<reference evidence="1 2" key="1">
    <citation type="submission" date="2019-07" db="EMBL/GenBank/DDBJ databases">
        <title>De Novo Assembly of kiwifruit Actinidia rufa.</title>
        <authorList>
            <person name="Sugita-Konishi S."/>
            <person name="Sato K."/>
            <person name="Mori E."/>
            <person name="Abe Y."/>
            <person name="Kisaki G."/>
            <person name="Hamano K."/>
            <person name="Suezawa K."/>
            <person name="Otani M."/>
            <person name="Fukuda T."/>
            <person name="Manabe T."/>
            <person name="Gomi K."/>
            <person name="Tabuchi M."/>
            <person name="Akimitsu K."/>
            <person name="Kataoka I."/>
        </authorList>
    </citation>
    <scope>NUCLEOTIDE SEQUENCE [LARGE SCALE GENOMIC DNA]</scope>
    <source>
        <strain evidence="2">cv. Fuchu</strain>
    </source>
</reference>
<protein>
    <submittedName>
        <fullName evidence="1">Uncharacterized protein</fullName>
    </submittedName>
</protein>
<accession>A0A7J0FAC6</accession>
<evidence type="ECO:0000313" key="2">
    <source>
        <dbReference type="Proteomes" id="UP000585474"/>
    </source>
</evidence>
<sequence length="178" mass="20030">MAEHSLGSMILLSAMNYAIWKPRMEDILFYKDLHDSLENKRDKPVAAKDEEWKKMNRKTIGLIRQCPTASEFLSRDLGDIGSFSQQFSAEWEVDYEYGCGCPSFRGKQGKRLRSRKRSSQDSKGCNFDASGETLRVSKGNKEMLWGKKTGGLCRLEGSVQIGGVTVRYGSSGIREKNG</sequence>
<evidence type="ECO:0000313" key="1">
    <source>
        <dbReference type="EMBL" id="GFY95563.1"/>
    </source>
</evidence>
<dbReference type="OrthoDB" id="418757at2759"/>
<dbReference type="EMBL" id="BJWL01000010">
    <property type="protein sequence ID" value="GFY95563.1"/>
    <property type="molecule type" value="Genomic_DNA"/>
</dbReference>
<dbReference type="Proteomes" id="UP000585474">
    <property type="component" value="Unassembled WGS sequence"/>
</dbReference>
<dbReference type="AlphaFoldDB" id="A0A7J0FAC6"/>
<name>A0A7J0FAC6_9ERIC</name>